<protein>
    <submittedName>
        <fullName evidence="2">Predicted protein</fullName>
    </submittedName>
</protein>
<feature type="region of interest" description="Disordered" evidence="1">
    <location>
        <begin position="292"/>
        <end position="320"/>
    </location>
</feature>
<dbReference type="GeneID" id="9684357"/>
<sequence length="320" mass="36282">MQYEDEYEDDGLTCNTAPGVTFLDMDELKEHYRSDWHRYNLKRKVAGLPVVGKELFERVMAQAAGAKEAGKQTGTSHLKRPEELPRSVQRAKRMEEWVEHHKDEVAAAQAEIAELQRRIDAGEILTDEEDEDEDDEGDSGDESGWESMDDDDAQAVLARMETMAREGGEDDSDDESDSDDAENMELDLTNAPVQLADNGYELIVTRDDGTKKRIGPRELRRYYKQRPRPEDQRPMVLANKAENHERGLARIAENGGRGITKFDSHGRFNAPMQISILVRRAQKASRRYEGMNMIKSGSGNKKFDMNGQNAKTKLPKACPY</sequence>
<feature type="compositionally biased region" description="Acidic residues" evidence="1">
    <location>
        <begin position="125"/>
        <end position="149"/>
    </location>
</feature>
<name>C1MRQ9_MICPC</name>
<dbReference type="OrthoDB" id="19329at2759"/>
<feature type="compositionally biased region" description="Low complexity" evidence="1">
    <location>
        <begin position="65"/>
        <end position="75"/>
    </location>
</feature>
<dbReference type="GO" id="GO:0042273">
    <property type="term" value="P:ribosomal large subunit biogenesis"/>
    <property type="evidence" value="ECO:0007669"/>
    <property type="project" value="TreeGrafter"/>
</dbReference>
<gene>
    <name evidence="2" type="ORF">MICPUCDRAFT_47346</name>
</gene>
<accession>C1MRQ9</accession>
<dbReference type="RefSeq" id="XP_003058551.1">
    <property type="nucleotide sequence ID" value="XM_003058505.1"/>
</dbReference>
<feature type="region of interest" description="Disordered" evidence="1">
    <location>
        <begin position="123"/>
        <end position="149"/>
    </location>
</feature>
<dbReference type="PANTHER" id="PTHR13182:SF8">
    <property type="entry name" value="CYTOPLASMIC 60S SUBUNIT BIOGENESIS FACTOR ZNF622"/>
    <property type="match status" value="1"/>
</dbReference>
<dbReference type="OMA" id="QRFEKWA"/>
<dbReference type="InterPro" id="IPR040025">
    <property type="entry name" value="Znf622/Rei1/Reh1"/>
</dbReference>
<dbReference type="GO" id="GO:0030687">
    <property type="term" value="C:preribosome, large subunit precursor"/>
    <property type="evidence" value="ECO:0007669"/>
    <property type="project" value="TreeGrafter"/>
</dbReference>
<evidence type="ECO:0000313" key="3">
    <source>
        <dbReference type="Proteomes" id="UP000001876"/>
    </source>
</evidence>
<dbReference type="EMBL" id="GG663739">
    <property type="protein sequence ID" value="EEH57006.1"/>
    <property type="molecule type" value="Genomic_DNA"/>
</dbReference>
<organism evidence="3">
    <name type="scientific">Micromonas pusilla (strain CCMP1545)</name>
    <name type="common">Picoplanktonic green alga</name>
    <dbReference type="NCBI Taxonomy" id="564608"/>
    <lineage>
        <taxon>Eukaryota</taxon>
        <taxon>Viridiplantae</taxon>
        <taxon>Chlorophyta</taxon>
        <taxon>Mamiellophyceae</taxon>
        <taxon>Mamiellales</taxon>
        <taxon>Mamiellaceae</taxon>
        <taxon>Micromonas</taxon>
    </lineage>
</organism>
<dbReference type="STRING" id="564608.C1MRQ9"/>
<dbReference type="PANTHER" id="PTHR13182">
    <property type="entry name" value="ZINC FINGER PROTEIN 622"/>
    <property type="match status" value="1"/>
</dbReference>
<evidence type="ECO:0000256" key="1">
    <source>
        <dbReference type="SAM" id="MobiDB-lite"/>
    </source>
</evidence>
<proteinExistence type="predicted"/>
<dbReference type="KEGG" id="mpp:MICPUCDRAFT_47346"/>
<keyword evidence="3" id="KW-1185">Reference proteome</keyword>
<dbReference type="Proteomes" id="UP000001876">
    <property type="component" value="Unassembled WGS sequence"/>
</dbReference>
<feature type="region of interest" description="Disordered" evidence="1">
    <location>
        <begin position="65"/>
        <end position="88"/>
    </location>
</feature>
<dbReference type="AlphaFoldDB" id="C1MRQ9"/>
<reference evidence="2 3" key="1">
    <citation type="journal article" date="2009" name="Science">
        <title>Green evolution and dynamic adaptations revealed by genomes of the marine picoeukaryotes Micromonas.</title>
        <authorList>
            <person name="Worden A.Z."/>
            <person name="Lee J.H."/>
            <person name="Mock T."/>
            <person name="Rouze P."/>
            <person name="Simmons M.P."/>
            <person name="Aerts A.L."/>
            <person name="Allen A.E."/>
            <person name="Cuvelier M.L."/>
            <person name="Derelle E."/>
            <person name="Everett M.V."/>
            <person name="Foulon E."/>
            <person name="Grimwood J."/>
            <person name="Gundlach H."/>
            <person name="Henrissat B."/>
            <person name="Napoli C."/>
            <person name="McDonald S.M."/>
            <person name="Parker M.S."/>
            <person name="Rombauts S."/>
            <person name="Salamov A."/>
            <person name="Von Dassow P."/>
            <person name="Badger J.H."/>
            <person name="Coutinho P.M."/>
            <person name="Demir E."/>
            <person name="Dubchak I."/>
            <person name="Gentemann C."/>
            <person name="Eikrem W."/>
            <person name="Gready J.E."/>
            <person name="John U."/>
            <person name="Lanier W."/>
            <person name="Lindquist E.A."/>
            <person name="Lucas S."/>
            <person name="Mayer K.F."/>
            <person name="Moreau H."/>
            <person name="Not F."/>
            <person name="Otillar R."/>
            <person name="Panaud O."/>
            <person name="Pangilinan J."/>
            <person name="Paulsen I."/>
            <person name="Piegu B."/>
            <person name="Poliakov A."/>
            <person name="Robbens S."/>
            <person name="Schmutz J."/>
            <person name="Toulza E."/>
            <person name="Wyss T."/>
            <person name="Zelensky A."/>
            <person name="Zhou K."/>
            <person name="Armbrust E.V."/>
            <person name="Bhattacharya D."/>
            <person name="Goodenough U.W."/>
            <person name="Van de Peer Y."/>
            <person name="Grigoriev I.V."/>
        </authorList>
    </citation>
    <scope>NUCLEOTIDE SEQUENCE [LARGE SCALE GENOMIC DNA]</scope>
    <source>
        <strain evidence="2 3">CCMP1545</strain>
    </source>
</reference>
<dbReference type="eggNOG" id="KOG2785">
    <property type="taxonomic scope" value="Eukaryota"/>
</dbReference>
<evidence type="ECO:0000313" key="2">
    <source>
        <dbReference type="EMBL" id="EEH57006.1"/>
    </source>
</evidence>